<dbReference type="Proteomes" id="UP000239209">
    <property type="component" value="Unassembled WGS sequence"/>
</dbReference>
<dbReference type="Pfam" id="PF03713">
    <property type="entry name" value="DUF305"/>
    <property type="match status" value="1"/>
</dbReference>
<dbReference type="AlphaFoldDB" id="A0A2T0RMA5"/>
<protein>
    <submittedName>
        <fullName evidence="4">Uncharacterized protein (DUF305 family)</fullName>
    </submittedName>
</protein>
<feature type="region of interest" description="Disordered" evidence="1">
    <location>
        <begin position="27"/>
        <end position="71"/>
    </location>
</feature>
<proteinExistence type="predicted"/>
<evidence type="ECO:0000313" key="5">
    <source>
        <dbReference type="Proteomes" id="UP000239209"/>
    </source>
</evidence>
<feature type="domain" description="DUF305" evidence="3">
    <location>
        <begin position="79"/>
        <end position="219"/>
    </location>
</feature>
<dbReference type="RefSeq" id="WP_106129897.1">
    <property type="nucleotide sequence ID" value="NZ_PVZG01000017.1"/>
</dbReference>
<keyword evidence="2" id="KW-0732">Signal</keyword>
<sequence length="222" mass="23199">MGRQRTLTLVIAGAVVLGAGGAAVAARSGGDRSAAAPRPSAGSVAPERVVLPGKPGDPAVVTDSDKVRPPDAPTYNAIDTTFVQMMIVHHGQAIEMAKLAPERAGDARLRALAARIGAAQAPEMRWMQGWLRDRRLPAGAGHDHGTMPGMQSDADMAALAGLDGAAFDRKFVAMMTAHHRGAIRMAGDVLGGGSDQQLRELANEMAVEQGSEIRRMAQLAIR</sequence>
<evidence type="ECO:0000313" key="4">
    <source>
        <dbReference type="EMBL" id="PRY22326.1"/>
    </source>
</evidence>
<evidence type="ECO:0000256" key="1">
    <source>
        <dbReference type="SAM" id="MobiDB-lite"/>
    </source>
</evidence>
<evidence type="ECO:0000259" key="3">
    <source>
        <dbReference type="Pfam" id="PF03713"/>
    </source>
</evidence>
<comment type="caution">
    <text evidence="4">The sequence shown here is derived from an EMBL/GenBank/DDBJ whole genome shotgun (WGS) entry which is preliminary data.</text>
</comment>
<dbReference type="InterPro" id="IPR012347">
    <property type="entry name" value="Ferritin-like"/>
</dbReference>
<dbReference type="OrthoDB" id="26872at2"/>
<organism evidence="4 5">
    <name type="scientific">Pseudosporangium ferrugineum</name>
    <dbReference type="NCBI Taxonomy" id="439699"/>
    <lineage>
        <taxon>Bacteria</taxon>
        <taxon>Bacillati</taxon>
        <taxon>Actinomycetota</taxon>
        <taxon>Actinomycetes</taxon>
        <taxon>Micromonosporales</taxon>
        <taxon>Micromonosporaceae</taxon>
        <taxon>Pseudosporangium</taxon>
    </lineage>
</organism>
<dbReference type="EMBL" id="PVZG01000017">
    <property type="protein sequence ID" value="PRY22326.1"/>
    <property type="molecule type" value="Genomic_DNA"/>
</dbReference>
<accession>A0A2T0RMA5</accession>
<dbReference type="Gene3D" id="1.20.1260.10">
    <property type="match status" value="1"/>
</dbReference>
<dbReference type="PANTHER" id="PTHR36933">
    <property type="entry name" value="SLL0788 PROTEIN"/>
    <property type="match status" value="1"/>
</dbReference>
<gene>
    <name evidence="4" type="ORF">CLV70_11729</name>
</gene>
<dbReference type="InterPro" id="IPR005183">
    <property type="entry name" value="DUF305_CopM-like"/>
</dbReference>
<keyword evidence="5" id="KW-1185">Reference proteome</keyword>
<feature type="signal peptide" evidence="2">
    <location>
        <begin position="1"/>
        <end position="25"/>
    </location>
</feature>
<feature type="compositionally biased region" description="Low complexity" evidence="1">
    <location>
        <begin position="27"/>
        <end position="46"/>
    </location>
</feature>
<reference evidence="4 5" key="1">
    <citation type="submission" date="2018-03" db="EMBL/GenBank/DDBJ databases">
        <title>Genomic Encyclopedia of Archaeal and Bacterial Type Strains, Phase II (KMG-II): from individual species to whole genera.</title>
        <authorList>
            <person name="Goeker M."/>
        </authorList>
    </citation>
    <scope>NUCLEOTIDE SEQUENCE [LARGE SCALE GENOMIC DNA]</scope>
    <source>
        <strain evidence="4 5">DSM 45348</strain>
    </source>
</reference>
<feature type="chain" id="PRO_5015554026" evidence="2">
    <location>
        <begin position="26"/>
        <end position="222"/>
    </location>
</feature>
<name>A0A2T0RMA5_9ACTN</name>
<dbReference type="PANTHER" id="PTHR36933:SF1">
    <property type="entry name" value="SLL0788 PROTEIN"/>
    <property type="match status" value="1"/>
</dbReference>
<evidence type="ECO:0000256" key="2">
    <source>
        <dbReference type="SAM" id="SignalP"/>
    </source>
</evidence>